<evidence type="ECO:0000313" key="2">
    <source>
        <dbReference type="Proteomes" id="UP000053660"/>
    </source>
</evidence>
<reference evidence="1 2" key="1">
    <citation type="submission" date="2014-03" db="EMBL/GenBank/DDBJ databases">
        <title>Draft genome of the hookworm Oesophagostomum dentatum.</title>
        <authorList>
            <person name="Mitreva M."/>
        </authorList>
    </citation>
    <scope>NUCLEOTIDE SEQUENCE [LARGE SCALE GENOMIC DNA]</scope>
    <source>
        <strain evidence="1 2">OD-Hann</strain>
    </source>
</reference>
<proteinExistence type="predicted"/>
<keyword evidence="2" id="KW-1185">Reference proteome</keyword>
<dbReference type="AlphaFoldDB" id="A0A0B1TQ06"/>
<dbReference type="EMBL" id="KN549448">
    <property type="protein sequence ID" value="KHJ97485.1"/>
    <property type="molecule type" value="Genomic_DNA"/>
</dbReference>
<evidence type="ECO:0000313" key="1">
    <source>
        <dbReference type="EMBL" id="KHJ97485.1"/>
    </source>
</evidence>
<protein>
    <submittedName>
        <fullName evidence="1">Uncharacterized protein</fullName>
    </submittedName>
</protein>
<sequence length="168" mass="19439">MTKQTYKGKNAEDDEEEMPLWASDFDLIREYEKGHISCHRHPPGKPRQVGERGRIIKITLPSQNFKERLFEHMKTGRQSLTERFLHSYARRDYTNEELNLDRVLRKEAGDRNALAVTESWCRSSSISDSMITFGHNYDVHRCDRESSTPGGGVLALIRSSIPHSVVRH</sequence>
<name>A0A0B1TQ06_OESDE</name>
<gene>
    <name evidence="1" type="ORF">OESDEN_02536</name>
</gene>
<accession>A0A0B1TQ06</accession>
<organism evidence="1 2">
    <name type="scientific">Oesophagostomum dentatum</name>
    <name type="common">Nodular worm</name>
    <dbReference type="NCBI Taxonomy" id="61180"/>
    <lineage>
        <taxon>Eukaryota</taxon>
        <taxon>Metazoa</taxon>
        <taxon>Ecdysozoa</taxon>
        <taxon>Nematoda</taxon>
        <taxon>Chromadorea</taxon>
        <taxon>Rhabditida</taxon>
        <taxon>Rhabditina</taxon>
        <taxon>Rhabditomorpha</taxon>
        <taxon>Strongyloidea</taxon>
        <taxon>Strongylidae</taxon>
        <taxon>Oesophagostomum</taxon>
    </lineage>
</organism>
<dbReference type="OrthoDB" id="5859941at2759"/>
<dbReference type="Proteomes" id="UP000053660">
    <property type="component" value="Unassembled WGS sequence"/>
</dbReference>